<sequence>MCFFIYTWHVFKAFLFVVEPSLHLNSFYLIIFNPHIMDYTAPPYPVEKEPPSYQNTCDFQLNQNLPTTQPTYPQQNNHQFQPYATYPVNLTETNIHIISQTPVTTQTTTVVTSFGRLPVSMTCPWCYQLIVTQTTIHDGCFTWLMCGLIAFFCGLFGCCLIPFCFDDCKDVYHRCPICLRPVGSFTVI</sequence>
<evidence type="ECO:0000256" key="6">
    <source>
        <dbReference type="ARBA" id="ARBA00022833"/>
    </source>
</evidence>
<gene>
    <name evidence="10" type="ORF">PXEA_LOCUS23594</name>
</gene>
<evidence type="ECO:0000256" key="3">
    <source>
        <dbReference type="ARBA" id="ARBA00004630"/>
    </source>
</evidence>
<evidence type="ECO:0000259" key="9">
    <source>
        <dbReference type="PROSITE" id="PS51837"/>
    </source>
</evidence>
<evidence type="ECO:0000256" key="2">
    <source>
        <dbReference type="ARBA" id="ARBA00004481"/>
    </source>
</evidence>
<keyword evidence="6" id="KW-0862">Zinc</keyword>
<dbReference type="PROSITE" id="PS51837">
    <property type="entry name" value="LITAF"/>
    <property type="match status" value="1"/>
</dbReference>
<keyword evidence="8" id="KW-1133">Transmembrane helix</keyword>
<comment type="caution">
    <text evidence="10">The sequence shown here is derived from an EMBL/GenBank/DDBJ whole genome shotgun (WGS) entry which is preliminary data.</text>
</comment>
<dbReference type="PANTHER" id="PTHR23292:SF6">
    <property type="entry name" value="FI16602P1-RELATED"/>
    <property type="match status" value="1"/>
</dbReference>
<dbReference type="SMART" id="SM00714">
    <property type="entry name" value="LITAF"/>
    <property type="match status" value="1"/>
</dbReference>
<organism evidence="10 11">
    <name type="scientific">Protopolystoma xenopodis</name>
    <dbReference type="NCBI Taxonomy" id="117903"/>
    <lineage>
        <taxon>Eukaryota</taxon>
        <taxon>Metazoa</taxon>
        <taxon>Spiralia</taxon>
        <taxon>Lophotrochozoa</taxon>
        <taxon>Platyhelminthes</taxon>
        <taxon>Monogenea</taxon>
        <taxon>Polyopisthocotylea</taxon>
        <taxon>Polystomatidea</taxon>
        <taxon>Polystomatidae</taxon>
        <taxon>Protopolystoma</taxon>
    </lineage>
</organism>
<evidence type="ECO:0000256" key="4">
    <source>
        <dbReference type="ARBA" id="ARBA00005975"/>
    </source>
</evidence>
<evidence type="ECO:0000256" key="1">
    <source>
        <dbReference type="ARBA" id="ARBA00004414"/>
    </source>
</evidence>
<comment type="similarity">
    <text evidence="4">Belongs to the CDIP1/LITAF family.</text>
</comment>
<dbReference type="PANTHER" id="PTHR23292">
    <property type="entry name" value="LIPOPOLYSACCHARIDE-INDUCED TUMOR NECROSIS FACTOR-ALPHA FACTOR"/>
    <property type="match status" value="1"/>
</dbReference>
<evidence type="ECO:0000256" key="5">
    <source>
        <dbReference type="ARBA" id="ARBA00022723"/>
    </source>
</evidence>
<dbReference type="GO" id="GO:0008270">
    <property type="term" value="F:zinc ion binding"/>
    <property type="evidence" value="ECO:0007669"/>
    <property type="project" value="TreeGrafter"/>
</dbReference>
<proteinExistence type="inferred from homology"/>
<keyword evidence="7 8" id="KW-0472">Membrane</keyword>
<evidence type="ECO:0000256" key="7">
    <source>
        <dbReference type="ARBA" id="ARBA00023136"/>
    </source>
</evidence>
<dbReference type="Proteomes" id="UP000784294">
    <property type="component" value="Unassembled WGS sequence"/>
</dbReference>
<keyword evidence="5" id="KW-0479">Metal-binding</keyword>
<dbReference type="EMBL" id="CAAALY010109927">
    <property type="protein sequence ID" value="VEL30154.1"/>
    <property type="molecule type" value="Genomic_DNA"/>
</dbReference>
<dbReference type="OrthoDB" id="5599753at2759"/>
<evidence type="ECO:0000313" key="11">
    <source>
        <dbReference type="Proteomes" id="UP000784294"/>
    </source>
</evidence>
<name>A0A448X7Q0_9PLAT</name>
<evidence type="ECO:0000256" key="8">
    <source>
        <dbReference type="SAM" id="Phobius"/>
    </source>
</evidence>
<dbReference type="AlphaFoldDB" id="A0A448X7Q0"/>
<dbReference type="Pfam" id="PF10601">
    <property type="entry name" value="zf-LITAF-like"/>
    <property type="match status" value="1"/>
</dbReference>
<comment type="subcellular location">
    <subcellularLocation>
        <location evidence="2">Endosome membrane</location>
        <topology evidence="2">Peripheral membrane protein</topology>
    </subcellularLocation>
    <subcellularLocation>
        <location evidence="1">Late endosome membrane</location>
    </subcellularLocation>
    <subcellularLocation>
        <location evidence="3">Lysosome membrane</location>
        <topology evidence="3">Peripheral membrane protein</topology>
        <orientation evidence="3">Cytoplasmic side</orientation>
    </subcellularLocation>
</comment>
<feature type="domain" description="LITAF" evidence="9">
    <location>
        <begin position="99"/>
        <end position="187"/>
    </location>
</feature>
<dbReference type="InterPro" id="IPR006629">
    <property type="entry name" value="LITAF"/>
</dbReference>
<dbReference type="GO" id="GO:0005765">
    <property type="term" value="C:lysosomal membrane"/>
    <property type="evidence" value="ECO:0007669"/>
    <property type="project" value="UniProtKB-SubCell"/>
</dbReference>
<evidence type="ECO:0000313" key="10">
    <source>
        <dbReference type="EMBL" id="VEL30154.1"/>
    </source>
</evidence>
<feature type="transmembrane region" description="Helical" evidence="8">
    <location>
        <begin position="141"/>
        <end position="165"/>
    </location>
</feature>
<keyword evidence="11" id="KW-1185">Reference proteome</keyword>
<dbReference type="GO" id="GO:0031902">
    <property type="term" value="C:late endosome membrane"/>
    <property type="evidence" value="ECO:0007669"/>
    <property type="project" value="UniProtKB-SubCell"/>
</dbReference>
<accession>A0A448X7Q0</accession>
<protein>
    <recommendedName>
        <fullName evidence="9">LITAF domain-containing protein</fullName>
    </recommendedName>
</protein>
<reference evidence="10" key="1">
    <citation type="submission" date="2018-11" db="EMBL/GenBank/DDBJ databases">
        <authorList>
            <consortium name="Pathogen Informatics"/>
        </authorList>
    </citation>
    <scope>NUCLEOTIDE SEQUENCE</scope>
</reference>
<dbReference type="InterPro" id="IPR037519">
    <property type="entry name" value="LITAF_fam"/>
</dbReference>
<keyword evidence="8" id="KW-0812">Transmembrane</keyword>